<evidence type="ECO:0000313" key="3">
    <source>
        <dbReference type="Proteomes" id="UP000233551"/>
    </source>
</evidence>
<dbReference type="AlphaFoldDB" id="A0A2I0LE88"/>
<dbReference type="EMBL" id="PGOL01000023">
    <property type="protein sequence ID" value="PKI78987.1"/>
    <property type="molecule type" value="Genomic_DNA"/>
</dbReference>
<gene>
    <name evidence="2" type="ORF">CRG98_000628</name>
</gene>
<name>A0A2I0LE88_PUNGR</name>
<proteinExistence type="predicted"/>
<comment type="caution">
    <text evidence="2">The sequence shown here is derived from an EMBL/GenBank/DDBJ whole genome shotgun (WGS) entry which is preliminary data.</text>
</comment>
<feature type="region of interest" description="Disordered" evidence="1">
    <location>
        <begin position="106"/>
        <end position="137"/>
    </location>
</feature>
<keyword evidence="3" id="KW-1185">Reference proteome</keyword>
<evidence type="ECO:0000313" key="2">
    <source>
        <dbReference type="EMBL" id="PKI78987.1"/>
    </source>
</evidence>
<organism evidence="2 3">
    <name type="scientific">Punica granatum</name>
    <name type="common">Pomegranate</name>
    <dbReference type="NCBI Taxonomy" id="22663"/>
    <lineage>
        <taxon>Eukaryota</taxon>
        <taxon>Viridiplantae</taxon>
        <taxon>Streptophyta</taxon>
        <taxon>Embryophyta</taxon>
        <taxon>Tracheophyta</taxon>
        <taxon>Spermatophyta</taxon>
        <taxon>Magnoliopsida</taxon>
        <taxon>eudicotyledons</taxon>
        <taxon>Gunneridae</taxon>
        <taxon>Pentapetalae</taxon>
        <taxon>rosids</taxon>
        <taxon>malvids</taxon>
        <taxon>Myrtales</taxon>
        <taxon>Lythraceae</taxon>
        <taxon>Punica</taxon>
    </lineage>
</organism>
<protein>
    <submittedName>
        <fullName evidence="2">Uncharacterized protein</fullName>
    </submittedName>
</protein>
<evidence type="ECO:0000256" key="1">
    <source>
        <dbReference type="SAM" id="MobiDB-lite"/>
    </source>
</evidence>
<sequence>MYFSISSRAVTLINGGDCSSEPPPRTGFFFLLGEIRERTGWDQPATPSEGSTPPRTKYLLPSSPRLLILGNSIDALIRPRSWSMACGWTDPALLRLFGRAILHDNLSKEEEAEPGEGSKEEGEEAETIPAVEEGARQ</sequence>
<accession>A0A2I0LE88</accession>
<dbReference type="Proteomes" id="UP000233551">
    <property type="component" value="Unassembled WGS sequence"/>
</dbReference>
<reference evidence="2 3" key="1">
    <citation type="submission" date="2017-11" db="EMBL/GenBank/DDBJ databases">
        <title>De-novo sequencing of pomegranate (Punica granatum L.) genome.</title>
        <authorList>
            <person name="Akparov Z."/>
            <person name="Amiraslanov A."/>
            <person name="Hajiyeva S."/>
            <person name="Abbasov M."/>
            <person name="Kaur K."/>
            <person name="Hamwieh A."/>
            <person name="Solovyev V."/>
            <person name="Salamov A."/>
            <person name="Braich B."/>
            <person name="Kosarev P."/>
            <person name="Mahmoud A."/>
            <person name="Hajiyev E."/>
            <person name="Babayeva S."/>
            <person name="Izzatullayeva V."/>
            <person name="Mammadov A."/>
            <person name="Mammadov A."/>
            <person name="Sharifova S."/>
            <person name="Ojaghi J."/>
            <person name="Eynullazada K."/>
            <person name="Bayramov B."/>
            <person name="Abdulazimova A."/>
            <person name="Shahmuradov I."/>
        </authorList>
    </citation>
    <scope>NUCLEOTIDE SEQUENCE [LARGE SCALE GENOMIC DNA]</scope>
    <source>
        <strain evidence="3">cv. AG2017</strain>
        <tissue evidence="2">Leaf</tissue>
    </source>
</reference>